<evidence type="ECO:0000256" key="1">
    <source>
        <dbReference type="ARBA" id="ARBA00004651"/>
    </source>
</evidence>
<dbReference type="GO" id="GO:0022857">
    <property type="term" value="F:transmembrane transporter activity"/>
    <property type="evidence" value="ECO:0007669"/>
    <property type="project" value="InterPro"/>
</dbReference>
<dbReference type="SUPFAM" id="SSF103473">
    <property type="entry name" value="MFS general substrate transporter"/>
    <property type="match status" value="1"/>
</dbReference>
<dbReference type="Proteomes" id="UP000001411">
    <property type="component" value="Chromosome"/>
</dbReference>
<feature type="transmembrane region" description="Helical" evidence="6">
    <location>
        <begin position="343"/>
        <end position="362"/>
    </location>
</feature>
<protein>
    <submittedName>
        <fullName evidence="8">Sugar transporter</fullName>
    </submittedName>
</protein>
<gene>
    <name evidence="8" type="ordered locus">SE_0123</name>
</gene>
<feature type="transmembrane region" description="Helical" evidence="6">
    <location>
        <begin position="212"/>
        <end position="230"/>
    </location>
</feature>
<feature type="transmembrane region" description="Helical" evidence="6">
    <location>
        <begin position="100"/>
        <end position="118"/>
    </location>
</feature>
<feature type="domain" description="Major facilitator superfamily (MFS) profile" evidence="7">
    <location>
        <begin position="31"/>
        <end position="458"/>
    </location>
</feature>
<dbReference type="CDD" id="cd17313">
    <property type="entry name" value="MFS_SLC45_SUC"/>
    <property type="match status" value="1"/>
</dbReference>
<dbReference type="EMBL" id="AE015929">
    <property type="protein sequence ID" value="AAO03720.1"/>
    <property type="molecule type" value="Genomic_DNA"/>
</dbReference>
<evidence type="ECO:0000256" key="3">
    <source>
        <dbReference type="ARBA" id="ARBA00022692"/>
    </source>
</evidence>
<keyword evidence="8" id="KW-0762">Sugar transport</keyword>
<feature type="transmembrane region" description="Helical" evidence="6">
    <location>
        <begin position="176"/>
        <end position="200"/>
    </location>
</feature>
<evidence type="ECO:0000256" key="4">
    <source>
        <dbReference type="ARBA" id="ARBA00022989"/>
    </source>
</evidence>
<keyword evidence="5 6" id="KW-0472">Membrane</keyword>
<evidence type="ECO:0000313" key="8">
    <source>
        <dbReference type="EMBL" id="AAO03720.1"/>
    </source>
</evidence>
<feature type="transmembrane region" description="Helical" evidence="6">
    <location>
        <begin position="68"/>
        <end position="88"/>
    </location>
</feature>
<feature type="transmembrane region" description="Helical" evidence="6">
    <location>
        <begin position="30"/>
        <end position="48"/>
    </location>
</feature>
<dbReference type="PANTHER" id="PTHR19432:SF35">
    <property type="entry name" value="SOLUTE CARRIER FAMILY 45 MEMBER 3 ISOFORM X1"/>
    <property type="match status" value="1"/>
</dbReference>
<evidence type="ECO:0000256" key="6">
    <source>
        <dbReference type="SAM" id="Phobius"/>
    </source>
</evidence>
<name>A0A0H2VGT5_STAES</name>
<dbReference type="eggNOG" id="COG2211">
    <property type="taxonomic scope" value="Bacteria"/>
</dbReference>
<feature type="transmembrane region" description="Helical" evidence="6">
    <location>
        <begin position="314"/>
        <end position="334"/>
    </location>
</feature>
<dbReference type="PANTHER" id="PTHR19432">
    <property type="entry name" value="SUGAR TRANSPORTER"/>
    <property type="match status" value="1"/>
</dbReference>
<reference evidence="8 9" key="1">
    <citation type="journal article" date="2003" name="Mol. Microbiol.">
        <title>Genome-based analysis of virulence genes in a non-biofilm-forming Staphylococcus epidermidis strain (ATCC 12228).</title>
        <authorList>
            <person name="Zhang Y.Q."/>
            <person name="Ren S.X."/>
            <person name="Li H.L."/>
            <person name="Wang Y.X."/>
            <person name="Fu G."/>
            <person name="Yang J."/>
            <person name="Qin Z.Q."/>
            <person name="Miao Y.G."/>
            <person name="Wang W.Y."/>
            <person name="Chen R.S."/>
            <person name="Shen Y."/>
            <person name="Chen Z."/>
            <person name="Yuan Z.H."/>
            <person name="Zhao G.P."/>
            <person name="Qu D."/>
            <person name="Danchin A."/>
            <person name="Wen Y.M."/>
        </authorList>
    </citation>
    <scope>NUCLEOTIDE SEQUENCE [LARGE SCALE GENOMIC DNA]</scope>
    <source>
        <strain evidence="9">ATCC 12228 / FDA PCI 1200</strain>
    </source>
</reference>
<dbReference type="InterPro" id="IPR036259">
    <property type="entry name" value="MFS_trans_sf"/>
</dbReference>
<feature type="transmembrane region" description="Helical" evidence="6">
    <location>
        <begin position="268"/>
        <end position="294"/>
    </location>
</feature>
<dbReference type="OrthoDB" id="7584869at2"/>
<evidence type="ECO:0000256" key="5">
    <source>
        <dbReference type="ARBA" id="ARBA00023136"/>
    </source>
</evidence>
<dbReference type="Pfam" id="PF07690">
    <property type="entry name" value="MFS_1"/>
    <property type="match status" value="1"/>
</dbReference>
<proteinExistence type="predicted"/>
<feature type="transmembrane region" description="Helical" evidence="6">
    <location>
        <begin position="402"/>
        <end position="428"/>
    </location>
</feature>
<feature type="transmembrane region" description="Helical" evidence="6">
    <location>
        <begin position="368"/>
        <end position="390"/>
    </location>
</feature>
<dbReference type="HOGENOM" id="CLU_030246_0_0_9"/>
<evidence type="ECO:0000313" key="9">
    <source>
        <dbReference type="Proteomes" id="UP000001411"/>
    </source>
</evidence>
<keyword evidence="3 6" id="KW-0812">Transmembrane</keyword>
<dbReference type="KEGG" id="sep:SE_0123"/>
<organism evidence="8 9">
    <name type="scientific">Staphylococcus epidermidis (strain ATCC 12228 / FDA PCI 1200)</name>
    <dbReference type="NCBI Taxonomy" id="176280"/>
    <lineage>
        <taxon>Bacteria</taxon>
        <taxon>Bacillati</taxon>
        <taxon>Bacillota</taxon>
        <taxon>Bacilli</taxon>
        <taxon>Bacillales</taxon>
        <taxon>Staphylococcaceae</taxon>
        <taxon>Staphylococcus</taxon>
    </lineage>
</organism>
<feature type="transmembrane region" description="Helical" evidence="6">
    <location>
        <begin position="124"/>
        <end position="146"/>
    </location>
</feature>
<feature type="transmembrane region" description="Helical" evidence="6">
    <location>
        <begin position="434"/>
        <end position="453"/>
    </location>
</feature>
<evidence type="ECO:0000256" key="2">
    <source>
        <dbReference type="ARBA" id="ARBA00022448"/>
    </source>
</evidence>
<accession>A0A0H2VGT5</accession>
<dbReference type="InterPro" id="IPR011701">
    <property type="entry name" value="MFS"/>
</dbReference>
<dbReference type="AlphaFoldDB" id="A0A0H2VGT5"/>
<keyword evidence="4 6" id="KW-1133">Transmembrane helix</keyword>
<sequence>MGEIGMNDTDRTHKENKLEQDITLPYLKKAVIFSITFGFFGVNMAFALQSAMMGRIFQTLGANPNNLGWFFILPPLVGMIVQPLIGYYSDRTWTRFGRRMPYLLIAGPIGAIVLVLLPNAGSFGFGYASLMALSFGAVMTLLMDLTSNACMQPYKMIIGDMVNEKQRDMAWSWQQIFSNLGGIIATVLPFLLTMLGISNVAPKGEVPMTVKLAYYIAAAVLLIASIWTVISVREYEPKTYNYYHGINENNRNNKLNLLQLLKKAPKQFWQISVVQFFNWFALMYLWTYSTGAIAKNVWNVTDPSSAGYQAAGNWYGVLYCIQFLSSVIFGFVIARSKPSQRKFWYSFGLVFGGIGLISIFFIHNQWLLIFSFVLIGINNLTMNTQPFTLLTEAIDGENSGAYLGLFNTSICLPQIVASIVSFGLYPLLGSSMPAMLLLAGIMMLLGAVSVKFINAKFE</sequence>
<comment type="subcellular location">
    <subcellularLocation>
        <location evidence="1">Cell membrane</location>
        <topology evidence="1">Multi-pass membrane protein</topology>
    </subcellularLocation>
</comment>
<dbReference type="InterPro" id="IPR020846">
    <property type="entry name" value="MFS_dom"/>
</dbReference>
<dbReference type="GO" id="GO:0005886">
    <property type="term" value="C:plasma membrane"/>
    <property type="evidence" value="ECO:0007669"/>
    <property type="project" value="UniProtKB-SubCell"/>
</dbReference>
<dbReference type="PATRIC" id="fig|176280.10.peg.113"/>
<evidence type="ECO:0000259" key="7">
    <source>
        <dbReference type="PROSITE" id="PS50850"/>
    </source>
</evidence>
<keyword evidence="2" id="KW-0813">Transport</keyword>
<dbReference type="Gene3D" id="1.20.1250.20">
    <property type="entry name" value="MFS general substrate transporter like domains"/>
    <property type="match status" value="1"/>
</dbReference>
<dbReference type="PROSITE" id="PS50850">
    <property type="entry name" value="MFS"/>
    <property type="match status" value="1"/>
</dbReference>